<protein>
    <submittedName>
        <fullName evidence="1">Uncharacterized protein</fullName>
    </submittedName>
</protein>
<feature type="non-terminal residue" evidence="1">
    <location>
        <position position="84"/>
    </location>
</feature>
<dbReference type="AlphaFoldDB" id="A0A0F3GWX1"/>
<evidence type="ECO:0000313" key="1">
    <source>
        <dbReference type="EMBL" id="KJU86401.1"/>
    </source>
</evidence>
<proteinExistence type="predicted"/>
<gene>
    <name evidence="1" type="ORF">MBAV_001406</name>
</gene>
<keyword evidence="2" id="KW-1185">Reference proteome</keyword>
<dbReference type="EMBL" id="LACI01000611">
    <property type="protein sequence ID" value="KJU86401.1"/>
    <property type="molecule type" value="Genomic_DNA"/>
</dbReference>
<evidence type="ECO:0000313" key="2">
    <source>
        <dbReference type="Proteomes" id="UP000033423"/>
    </source>
</evidence>
<organism evidence="1 2">
    <name type="scientific">Candidatus Magnetobacterium bavaricum</name>
    <dbReference type="NCBI Taxonomy" id="29290"/>
    <lineage>
        <taxon>Bacteria</taxon>
        <taxon>Pseudomonadati</taxon>
        <taxon>Nitrospirota</taxon>
        <taxon>Thermodesulfovibrionia</taxon>
        <taxon>Thermodesulfovibrionales</taxon>
        <taxon>Candidatus Magnetobacteriaceae</taxon>
        <taxon>Candidatus Magnetobacterium</taxon>
    </lineage>
</organism>
<comment type="caution">
    <text evidence="1">The sequence shown here is derived from an EMBL/GenBank/DDBJ whole genome shotgun (WGS) entry which is preliminary data.</text>
</comment>
<sequence>MKILIIEPPAVSKYGNQRIFGGNGSNKSDFRKPPLDLMMISGYLRKEGFDNILIDLNASRKNINYARDVLKREAPHIVFFSTST</sequence>
<accession>A0A0F3GWX1</accession>
<name>A0A0F3GWX1_9BACT</name>
<reference evidence="1 2" key="1">
    <citation type="submission" date="2015-02" db="EMBL/GenBank/DDBJ databases">
        <title>Single-cell genomics of uncultivated deep-branching MTB reveals a conserved set of magnetosome genes.</title>
        <authorList>
            <person name="Kolinko S."/>
            <person name="Richter M."/>
            <person name="Glockner F.O."/>
            <person name="Brachmann A."/>
            <person name="Schuler D."/>
        </authorList>
    </citation>
    <scope>NUCLEOTIDE SEQUENCE [LARGE SCALE GENOMIC DNA]</scope>
    <source>
        <strain evidence="1">TM-1</strain>
    </source>
</reference>
<dbReference type="Proteomes" id="UP000033423">
    <property type="component" value="Unassembled WGS sequence"/>
</dbReference>